<dbReference type="GO" id="GO:0016301">
    <property type="term" value="F:kinase activity"/>
    <property type="evidence" value="ECO:0007669"/>
    <property type="project" value="UniProtKB-KW"/>
</dbReference>
<dbReference type="Proteomes" id="UP001190466">
    <property type="component" value="Chromosome"/>
</dbReference>
<evidence type="ECO:0000313" key="10">
    <source>
        <dbReference type="EMBL" id="CAJ1582544.1"/>
    </source>
</evidence>
<dbReference type="PROSITE" id="PS50011">
    <property type="entry name" value="PROTEIN_KINASE_DOM"/>
    <property type="match status" value="1"/>
</dbReference>
<keyword evidence="2" id="KW-0723">Serine/threonine-protein kinase</keyword>
<evidence type="ECO:0000256" key="8">
    <source>
        <dbReference type="SAM" id="Phobius"/>
    </source>
</evidence>
<proteinExistence type="predicted"/>
<dbReference type="PANTHER" id="PTHR43289">
    <property type="entry name" value="MITOGEN-ACTIVATED PROTEIN KINASE KINASE KINASE 20-RELATED"/>
    <property type="match status" value="1"/>
</dbReference>
<dbReference type="InterPro" id="IPR000719">
    <property type="entry name" value="Prot_kinase_dom"/>
</dbReference>
<evidence type="ECO:0000256" key="5">
    <source>
        <dbReference type="ARBA" id="ARBA00022777"/>
    </source>
</evidence>
<protein>
    <recommendedName>
        <fullName evidence="1">non-specific serine/threonine protein kinase</fullName>
        <ecNumber evidence="1">2.7.11.1</ecNumber>
    </recommendedName>
</protein>
<evidence type="ECO:0000256" key="4">
    <source>
        <dbReference type="ARBA" id="ARBA00022741"/>
    </source>
</evidence>
<keyword evidence="4" id="KW-0547">Nucleotide-binding</keyword>
<dbReference type="EMBL" id="OY726395">
    <property type="protein sequence ID" value="CAJ1582544.1"/>
    <property type="molecule type" value="Genomic_DNA"/>
</dbReference>
<organism evidence="10 11">
    <name type="scientific">[Mycobacterium] wendilense</name>
    <dbReference type="NCBI Taxonomy" id="3064284"/>
    <lineage>
        <taxon>Bacteria</taxon>
        <taxon>Bacillati</taxon>
        <taxon>Actinomycetota</taxon>
        <taxon>Actinomycetes</taxon>
        <taxon>Mycobacteriales</taxon>
        <taxon>Mycobacteriaceae</taxon>
        <taxon>Mycolicibacter</taxon>
    </lineage>
</organism>
<evidence type="ECO:0000313" key="11">
    <source>
        <dbReference type="Proteomes" id="UP001190466"/>
    </source>
</evidence>
<dbReference type="PROSITE" id="PS00108">
    <property type="entry name" value="PROTEIN_KINASE_ST"/>
    <property type="match status" value="1"/>
</dbReference>
<feature type="transmembrane region" description="Helical" evidence="8">
    <location>
        <begin position="331"/>
        <end position="352"/>
    </location>
</feature>
<dbReference type="InterPro" id="IPR008271">
    <property type="entry name" value="Ser/Thr_kinase_AS"/>
</dbReference>
<accession>A0ABM9MDF9</accession>
<dbReference type="SUPFAM" id="SSF53807">
    <property type="entry name" value="Helical backbone' metal receptor"/>
    <property type="match status" value="1"/>
</dbReference>
<evidence type="ECO:0000256" key="2">
    <source>
        <dbReference type="ARBA" id="ARBA00022527"/>
    </source>
</evidence>
<dbReference type="Gene3D" id="3.30.200.20">
    <property type="entry name" value="Phosphorylase Kinase, domain 1"/>
    <property type="match status" value="1"/>
</dbReference>
<dbReference type="Gene3D" id="3.40.50.1980">
    <property type="entry name" value="Nitrogenase molybdenum iron protein domain"/>
    <property type="match status" value="2"/>
</dbReference>
<keyword evidence="8" id="KW-0472">Membrane</keyword>
<gene>
    <name evidence="10" type="ORF">MU0050_002154</name>
</gene>
<dbReference type="Gene3D" id="1.10.510.10">
    <property type="entry name" value="Transferase(Phosphotransferase) domain 1"/>
    <property type="match status" value="1"/>
</dbReference>
<evidence type="ECO:0000256" key="3">
    <source>
        <dbReference type="ARBA" id="ARBA00022679"/>
    </source>
</evidence>
<evidence type="ECO:0000256" key="6">
    <source>
        <dbReference type="ARBA" id="ARBA00022840"/>
    </source>
</evidence>
<keyword evidence="6" id="KW-0067">ATP-binding</keyword>
<feature type="domain" description="Protein kinase" evidence="9">
    <location>
        <begin position="12"/>
        <end position="278"/>
    </location>
</feature>
<reference evidence="10 11" key="1">
    <citation type="submission" date="2023-08" db="EMBL/GenBank/DDBJ databases">
        <authorList>
            <person name="Folkvardsen B D."/>
            <person name="Norman A."/>
        </authorList>
    </citation>
    <scope>NUCLEOTIDE SEQUENCE [LARGE SCALE GENOMIC DNA]</scope>
    <source>
        <strain evidence="10 11">Mu0050</strain>
    </source>
</reference>
<sequence>MTMPTGTVIAGYTIERKLGAGGMGTVYLARHPSLPRSDALKVLSAEFSADPQFRARFRREADLAAGLDHPNVVRVYTRGETEDGRLWMAMQYVEGTDAGAVLDSGPMDPARAVHIVAEVAKALDYAHSRNLLHRDIKPANFLLAGTPGPTERVLLADFGIARAADDATRLTATGSMVATVAYASPEAVEGRPLDHRSDLYSLGCALYRMLTDRTPFQGVGPMSAVMMAHVMRPPPRATEAAPWLPAGFDAVIATAMAKDPAARYQSAREFAAAAQTALHGGQPPQPQPGAPAPAYGEPTPAWMAEPTQTYPSGYYSGPHARPTRAGSRRRTLWLAAAAAALVAVVVAALLLIPRGADRAPYPAQMFAHTFGATRIDQRPTAVATLGPGDADVALSLGVQPVALLAPGGTVPGWLRELIDGDPAILDTADPSAIAAARADLVIDTGSGLDRGLYDQLAAVAPTVTRPNTSGLPFDPQLQLSWIGGILGEGTRAAELARELGAQQAALRADHPDFADKTITVFHFTPSGLSAALAESPAGSYLTGLGFSYNPKLPGRPDGTAEIPIHPDALLQYGSDVAVIVRTDPAAGNGAFGGLPATFTAYGAAQIVVDEPDVVAALAGAGPAATRHLNGTLVPEIQDRLG</sequence>
<dbReference type="RefSeq" id="WP_316516554.1">
    <property type="nucleotide sequence ID" value="NZ_OY726395.1"/>
</dbReference>
<keyword evidence="3" id="KW-0808">Transferase</keyword>
<dbReference type="SMART" id="SM00220">
    <property type="entry name" value="S_TKc"/>
    <property type="match status" value="1"/>
</dbReference>
<evidence type="ECO:0000259" key="9">
    <source>
        <dbReference type="PROSITE" id="PS50011"/>
    </source>
</evidence>
<dbReference type="PANTHER" id="PTHR43289:SF6">
    <property type="entry name" value="SERINE_THREONINE-PROTEIN KINASE NEKL-3"/>
    <property type="match status" value="1"/>
</dbReference>
<evidence type="ECO:0000256" key="1">
    <source>
        <dbReference type="ARBA" id="ARBA00012513"/>
    </source>
</evidence>
<dbReference type="Pfam" id="PF00069">
    <property type="entry name" value="Pkinase"/>
    <property type="match status" value="1"/>
</dbReference>
<dbReference type="EC" id="2.7.11.1" evidence="1"/>
<evidence type="ECO:0000256" key="7">
    <source>
        <dbReference type="SAM" id="MobiDB-lite"/>
    </source>
</evidence>
<dbReference type="CDD" id="cd14014">
    <property type="entry name" value="STKc_PknB_like"/>
    <property type="match status" value="1"/>
</dbReference>
<dbReference type="SUPFAM" id="SSF56112">
    <property type="entry name" value="Protein kinase-like (PK-like)"/>
    <property type="match status" value="1"/>
</dbReference>
<keyword evidence="11" id="KW-1185">Reference proteome</keyword>
<keyword evidence="8" id="KW-1133">Transmembrane helix</keyword>
<dbReference type="InterPro" id="IPR011009">
    <property type="entry name" value="Kinase-like_dom_sf"/>
</dbReference>
<keyword evidence="8" id="KW-0812">Transmembrane</keyword>
<keyword evidence="5 10" id="KW-0418">Kinase</keyword>
<name>A0ABM9MDF9_9MYCO</name>
<feature type="region of interest" description="Disordered" evidence="7">
    <location>
        <begin position="273"/>
        <end position="298"/>
    </location>
</feature>